<feature type="region of interest" description="Disordered" evidence="1">
    <location>
        <begin position="37"/>
        <end position="103"/>
    </location>
</feature>
<evidence type="ECO:0000313" key="4">
    <source>
        <dbReference type="Proteomes" id="UP001152888"/>
    </source>
</evidence>
<feature type="compositionally biased region" description="Low complexity" evidence="1">
    <location>
        <begin position="158"/>
        <end position="170"/>
    </location>
</feature>
<evidence type="ECO:0000256" key="2">
    <source>
        <dbReference type="SAM" id="SignalP"/>
    </source>
</evidence>
<dbReference type="Proteomes" id="UP001152888">
    <property type="component" value="Unassembled WGS sequence"/>
</dbReference>
<feature type="signal peptide" evidence="2">
    <location>
        <begin position="1"/>
        <end position="23"/>
    </location>
</feature>
<keyword evidence="2" id="KW-0732">Signal</keyword>
<feature type="compositionally biased region" description="Basic and acidic residues" evidence="1">
    <location>
        <begin position="171"/>
        <end position="188"/>
    </location>
</feature>
<dbReference type="GO" id="GO:0005549">
    <property type="term" value="F:odorant binding"/>
    <property type="evidence" value="ECO:0007669"/>
    <property type="project" value="InterPro"/>
</dbReference>
<name>A0A9P0PQ16_ACAOB</name>
<sequence length="357" mass="41356">MRSRKFIFLKICTFMIAISVCSSDSNNMRLKDVLRDSAGYGNNNDNRTDGNNNDFDENDFKGATNRMMSRCSSNSNSDNNNNRNNGDSNNYNRGRYRAKRESSEVFKRYNQSYNFYRNYGYENDRNNEYGDSNNRYNNGNGYNGNNGNSDGQNDDRYYNNGYNNYGGSYSDNRDRNKNCDMPYDRGGNDRSSSGYGYSEYGRGYSNSNNQGTNNYDSRNRDSNRDSNSRSGGYEDGYGRSMMSYQTSNYNRRPDSGYFAVRGSNSKIRLKRYNKRDNDNQCVSQCIFGYMELLDDDQVPSETAVIKWVQDHIADDDLKRIKTLREIRKCFGRLSTNDIQDGCEYSKELSRCLNLELE</sequence>
<dbReference type="SUPFAM" id="SSF47565">
    <property type="entry name" value="Insect pheromone/odorant-binding proteins"/>
    <property type="match status" value="1"/>
</dbReference>
<dbReference type="InterPro" id="IPR036728">
    <property type="entry name" value="PBP_GOBP_sf"/>
</dbReference>
<keyword evidence="4" id="KW-1185">Reference proteome</keyword>
<reference evidence="3" key="1">
    <citation type="submission" date="2022-03" db="EMBL/GenBank/DDBJ databases">
        <authorList>
            <person name="Sayadi A."/>
        </authorList>
    </citation>
    <scope>NUCLEOTIDE SEQUENCE</scope>
</reference>
<proteinExistence type="predicted"/>
<gene>
    <name evidence="3" type="ORF">ACAOBT_LOCUS20970</name>
</gene>
<dbReference type="Pfam" id="PF01395">
    <property type="entry name" value="PBP_GOBP"/>
    <property type="match status" value="1"/>
</dbReference>
<feature type="compositionally biased region" description="Low complexity" evidence="1">
    <location>
        <begin position="130"/>
        <end position="151"/>
    </location>
</feature>
<feature type="compositionally biased region" description="Low complexity" evidence="1">
    <location>
        <begin position="65"/>
        <end position="93"/>
    </location>
</feature>
<dbReference type="EMBL" id="CAKOFQ010007149">
    <property type="protein sequence ID" value="CAH1992597.1"/>
    <property type="molecule type" value="Genomic_DNA"/>
</dbReference>
<dbReference type="Gene3D" id="1.10.238.20">
    <property type="entry name" value="Pheromone/general odorant binding protein domain"/>
    <property type="match status" value="1"/>
</dbReference>
<feature type="compositionally biased region" description="Low complexity" evidence="1">
    <location>
        <begin position="42"/>
        <end position="53"/>
    </location>
</feature>
<feature type="compositionally biased region" description="Basic and acidic residues" evidence="1">
    <location>
        <begin position="217"/>
        <end position="227"/>
    </location>
</feature>
<organism evidence="3 4">
    <name type="scientific">Acanthoscelides obtectus</name>
    <name type="common">Bean weevil</name>
    <name type="synonym">Bruchus obtectus</name>
    <dbReference type="NCBI Taxonomy" id="200917"/>
    <lineage>
        <taxon>Eukaryota</taxon>
        <taxon>Metazoa</taxon>
        <taxon>Ecdysozoa</taxon>
        <taxon>Arthropoda</taxon>
        <taxon>Hexapoda</taxon>
        <taxon>Insecta</taxon>
        <taxon>Pterygota</taxon>
        <taxon>Neoptera</taxon>
        <taxon>Endopterygota</taxon>
        <taxon>Coleoptera</taxon>
        <taxon>Polyphaga</taxon>
        <taxon>Cucujiformia</taxon>
        <taxon>Chrysomeloidea</taxon>
        <taxon>Chrysomelidae</taxon>
        <taxon>Bruchinae</taxon>
        <taxon>Bruchini</taxon>
        <taxon>Acanthoscelides</taxon>
    </lineage>
</organism>
<dbReference type="AlphaFoldDB" id="A0A9P0PQ16"/>
<dbReference type="OrthoDB" id="6778829at2759"/>
<feature type="chain" id="PRO_5040331527" evidence="2">
    <location>
        <begin position="24"/>
        <end position="357"/>
    </location>
</feature>
<accession>A0A9P0PQ16</accession>
<feature type="region of interest" description="Disordered" evidence="1">
    <location>
        <begin position="119"/>
        <end position="256"/>
    </location>
</feature>
<evidence type="ECO:0000256" key="1">
    <source>
        <dbReference type="SAM" id="MobiDB-lite"/>
    </source>
</evidence>
<protein>
    <submittedName>
        <fullName evidence="3">Uncharacterized protein</fullName>
    </submittedName>
</protein>
<feature type="compositionally biased region" description="Low complexity" evidence="1">
    <location>
        <begin position="190"/>
        <end position="216"/>
    </location>
</feature>
<evidence type="ECO:0000313" key="3">
    <source>
        <dbReference type="EMBL" id="CAH1992597.1"/>
    </source>
</evidence>
<comment type="caution">
    <text evidence="3">The sequence shown here is derived from an EMBL/GenBank/DDBJ whole genome shotgun (WGS) entry which is preliminary data.</text>
</comment>
<dbReference type="InterPro" id="IPR006170">
    <property type="entry name" value="PBP/GOBP"/>
</dbReference>